<dbReference type="GO" id="GO:0008849">
    <property type="term" value="F:enterochelin esterase activity"/>
    <property type="evidence" value="ECO:0007669"/>
    <property type="project" value="InterPro"/>
</dbReference>
<keyword evidence="3" id="KW-0378">Hydrolase</keyword>
<dbReference type="Gene3D" id="3.40.50.1820">
    <property type="entry name" value="alpha/beta hydrolase"/>
    <property type="match status" value="1"/>
</dbReference>
<comment type="caution">
    <text evidence="7">The sequence shown here is derived from an EMBL/GenBank/DDBJ whole genome shotgun (WGS) entry which is preliminary data.</text>
</comment>
<dbReference type="GO" id="GO:0005506">
    <property type="term" value="F:iron ion binding"/>
    <property type="evidence" value="ECO:0007669"/>
    <property type="project" value="InterPro"/>
</dbReference>
<keyword evidence="2" id="KW-0963">Cytoplasm</keyword>
<gene>
    <name evidence="7" type="ORF">EV190_11944</name>
</gene>
<evidence type="ECO:0000313" key="7">
    <source>
        <dbReference type="EMBL" id="TDQ48230.1"/>
    </source>
</evidence>
<dbReference type="InterPro" id="IPR000801">
    <property type="entry name" value="Esterase-like"/>
</dbReference>
<comment type="similarity">
    <text evidence="4">Belongs to the Fes family.</text>
</comment>
<dbReference type="Pfam" id="PF11806">
    <property type="entry name" value="Enterochelin_N"/>
    <property type="match status" value="1"/>
</dbReference>
<keyword evidence="8" id="KW-1185">Reference proteome</keyword>
<dbReference type="Pfam" id="PF00756">
    <property type="entry name" value="Esterase"/>
    <property type="match status" value="1"/>
</dbReference>
<dbReference type="EMBL" id="SNYN01000019">
    <property type="protein sequence ID" value="TDQ48230.1"/>
    <property type="molecule type" value="Genomic_DNA"/>
</dbReference>
<dbReference type="NCBIfam" id="NF007758">
    <property type="entry name" value="PRK10439.1"/>
    <property type="match status" value="1"/>
</dbReference>
<evidence type="ECO:0000256" key="3">
    <source>
        <dbReference type="ARBA" id="ARBA00022801"/>
    </source>
</evidence>
<dbReference type="GO" id="GO:0006826">
    <property type="term" value="P:iron ion transport"/>
    <property type="evidence" value="ECO:0007669"/>
    <property type="project" value="InterPro"/>
</dbReference>
<feature type="compositionally biased region" description="Polar residues" evidence="5">
    <location>
        <begin position="1"/>
        <end position="11"/>
    </location>
</feature>
<dbReference type="GO" id="GO:0005737">
    <property type="term" value="C:cytoplasm"/>
    <property type="evidence" value="ECO:0007669"/>
    <property type="project" value="UniProtKB-SubCell"/>
</dbReference>
<evidence type="ECO:0000313" key="8">
    <source>
        <dbReference type="Proteomes" id="UP000295281"/>
    </source>
</evidence>
<feature type="domain" description="Enterochelin esterase N-terminal" evidence="6">
    <location>
        <begin position="72"/>
        <end position="202"/>
    </location>
</feature>
<dbReference type="Gene3D" id="2.60.40.10">
    <property type="entry name" value="Immunoglobulins"/>
    <property type="match status" value="1"/>
</dbReference>
<dbReference type="InterPro" id="IPR050583">
    <property type="entry name" value="Mycobacterial_A85_antigen"/>
</dbReference>
<organism evidence="7 8">
    <name type="scientific">Actinorugispora endophytica</name>
    <dbReference type="NCBI Taxonomy" id="1605990"/>
    <lineage>
        <taxon>Bacteria</taxon>
        <taxon>Bacillati</taxon>
        <taxon>Actinomycetota</taxon>
        <taxon>Actinomycetes</taxon>
        <taxon>Streptosporangiales</taxon>
        <taxon>Nocardiopsidaceae</taxon>
        <taxon>Actinorugispora</taxon>
    </lineage>
</organism>
<sequence>MSMSSNVNRNLMTVPPQVPRPERPPRVASPAVERLRHSLKTGLTSLDTFWKEIGEQGLPLVEDCGDPALRVVTFLWRGGDELADVILVANKIADPHSYEQNRMERLPGTDVWHMSYRMGSDWRASYAVAPLPADGSPPTAAPDVMVEVRRSRALAAAAPADRDAVARWFDALRHARPDPMGRERLDERWSVASLPDAPPQPWLAPRPGTPAGTVREYPLTSAVLGNTRPVWVHEPAERPAGGAPWPVLVLLDGDDWHALPVAPLLDRMTAAGALPPTLCVMVPALDFATRTRELACDDSFTAFLTDELLPWLGGEYAITGDPDRTVIAGQSLGGLTALYAAHRAPGRFGRVLAQSGSFWWPNPVGAGGETERLAGLLADSGALPSRVHLSVGLHEWTLLEPSRRIRDVLLRRGVDLDYVEFNGGHDRACWRAGLPGALLSLTRDRPRGLQARP</sequence>
<dbReference type="PANTHER" id="PTHR48098:SF3">
    <property type="entry name" value="IRON(III) ENTEROBACTIN ESTERASE"/>
    <property type="match status" value="1"/>
</dbReference>
<dbReference type="InterPro" id="IPR029058">
    <property type="entry name" value="AB_hydrolase_fold"/>
</dbReference>
<dbReference type="PANTHER" id="PTHR48098">
    <property type="entry name" value="ENTEROCHELIN ESTERASE-RELATED"/>
    <property type="match status" value="1"/>
</dbReference>
<evidence type="ECO:0000256" key="5">
    <source>
        <dbReference type="SAM" id="MobiDB-lite"/>
    </source>
</evidence>
<dbReference type="GO" id="GO:0005975">
    <property type="term" value="P:carbohydrate metabolic process"/>
    <property type="evidence" value="ECO:0007669"/>
    <property type="project" value="UniProtKB-ARBA"/>
</dbReference>
<proteinExistence type="inferred from homology"/>
<dbReference type="SUPFAM" id="SSF81296">
    <property type="entry name" value="E set domains"/>
    <property type="match status" value="1"/>
</dbReference>
<name>A0A4R6UMB8_9ACTN</name>
<evidence type="ECO:0000259" key="6">
    <source>
        <dbReference type="Pfam" id="PF11806"/>
    </source>
</evidence>
<dbReference type="Proteomes" id="UP000295281">
    <property type="component" value="Unassembled WGS sequence"/>
</dbReference>
<accession>A0A4R6UMB8</accession>
<reference evidence="7 8" key="1">
    <citation type="submission" date="2019-03" db="EMBL/GenBank/DDBJ databases">
        <title>Genomic Encyclopedia of Type Strains, Phase IV (KMG-IV): sequencing the most valuable type-strain genomes for metagenomic binning, comparative biology and taxonomic classification.</title>
        <authorList>
            <person name="Goeker M."/>
        </authorList>
    </citation>
    <scope>NUCLEOTIDE SEQUENCE [LARGE SCALE GENOMIC DNA]</scope>
    <source>
        <strain evidence="7 8">DSM 46770</strain>
    </source>
</reference>
<feature type="region of interest" description="Disordered" evidence="5">
    <location>
        <begin position="1"/>
        <end position="26"/>
    </location>
</feature>
<dbReference type="InterPro" id="IPR021764">
    <property type="entry name" value="Enterochelin_esterase_N"/>
</dbReference>
<evidence type="ECO:0000256" key="4">
    <source>
        <dbReference type="ARBA" id="ARBA00024201"/>
    </source>
</evidence>
<comment type="subcellular location">
    <subcellularLocation>
        <location evidence="1">Cytoplasm</location>
    </subcellularLocation>
</comment>
<dbReference type="InterPro" id="IPR014756">
    <property type="entry name" value="Ig_E-set"/>
</dbReference>
<evidence type="ECO:0000256" key="1">
    <source>
        <dbReference type="ARBA" id="ARBA00004496"/>
    </source>
</evidence>
<evidence type="ECO:0000256" key="2">
    <source>
        <dbReference type="ARBA" id="ARBA00022490"/>
    </source>
</evidence>
<protein>
    <submittedName>
        <fullName evidence="7">Enterochelin esterase family protein</fullName>
    </submittedName>
</protein>
<dbReference type="InterPro" id="IPR013783">
    <property type="entry name" value="Ig-like_fold"/>
</dbReference>
<dbReference type="SUPFAM" id="SSF53474">
    <property type="entry name" value="alpha/beta-Hydrolases"/>
    <property type="match status" value="1"/>
</dbReference>
<dbReference type="AlphaFoldDB" id="A0A4R6UMB8"/>